<dbReference type="PANTHER" id="PTHR46832">
    <property type="entry name" value="5'-METHYLTHIOADENOSINE/S-ADENOSYLHOMOCYSTEINE NUCLEOSIDASE"/>
    <property type="match status" value="1"/>
</dbReference>
<dbReference type="GO" id="GO:0019509">
    <property type="term" value="P:L-methionine salvage from methylthioadenosine"/>
    <property type="evidence" value="ECO:0007669"/>
    <property type="project" value="UniProtKB-UniPathway"/>
</dbReference>
<evidence type="ECO:0000256" key="4">
    <source>
        <dbReference type="ARBA" id="ARBA00022801"/>
    </source>
</evidence>
<feature type="domain" description="Nucleoside phosphorylase" evidence="6">
    <location>
        <begin position="1"/>
        <end position="215"/>
    </location>
</feature>
<reference evidence="7 8" key="1">
    <citation type="submission" date="2016-10" db="EMBL/GenBank/DDBJ databases">
        <authorList>
            <person name="de Groot N.N."/>
        </authorList>
    </citation>
    <scope>NUCLEOTIDE SEQUENCE [LARGE SCALE GENOMIC DNA]</scope>
    <source>
        <strain evidence="7 8">DSM 21799</strain>
    </source>
</reference>
<dbReference type="CDD" id="cd09008">
    <property type="entry name" value="MTAN"/>
    <property type="match status" value="1"/>
</dbReference>
<dbReference type="PANTHER" id="PTHR46832:SF1">
    <property type="entry name" value="5'-METHYLTHIOADENOSINE_S-ADENOSYLHOMOCYSTEINE NUCLEOSIDASE"/>
    <property type="match status" value="1"/>
</dbReference>
<evidence type="ECO:0000256" key="2">
    <source>
        <dbReference type="ARBA" id="ARBA00011974"/>
    </source>
</evidence>
<dbReference type="EMBL" id="FNRY01000001">
    <property type="protein sequence ID" value="SEB75183.1"/>
    <property type="molecule type" value="Genomic_DNA"/>
</dbReference>
<keyword evidence="5" id="KW-0486">Methionine biosynthesis</keyword>
<dbReference type="GO" id="GO:0009164">
    <property type="term" value="P:nucleoside catabolic process"/>
    <property type="evidence" value="ECO:0007669"/>
    <property type="project" value="InterPro"/>
</dbReference>
<dbReference type="AlphaFoldDB" id="A0A1H4LWV9"/>
<evidence type="ECO:0000256" key="3">
    <source>
        <dbReference type="ARBA" id="ARBA00022605"/>
    </source>
</evidence>
<name>A0A1H4LWV9_9MICO</name>
<proteinExistence type="predicted"/>
<keyword evidence="8" id="KW-1185">Reference proteome</keyword>
<sequence length="221" mass="23347">MDEEAAALSELADEALTGDGTHRQTELRFGPTEIVLLRSGIGFANATAAAAYAFHTFGSDVPIISIGTAGGLAADVNLGDVVVGDRYVNLNADATAFGYALGQVPGMPEHYDADPSLLRRIRASTHPVRLLARPIGSSEMFVTTRRAVELRANFPEVAAVDMESAAIAQYAHVHKMSFISVRGISDLCAPDGEEFLTHRDHTASRAAAVVATLLRGISAQS</sequence>
<evidence type="ECO:0000313" key="7">
    <source>
        <dbReference type="EMBL" id="SEB75183.1"/>
    </source>
</evidence>
<evidence type="ECO:0000256" key="1">
    <source>
        <dbReference type="ARBA" id="ARBA00004945"/>
    </source>
</evidence>
<dbReference type="InterPro" id="IPR010049">
    <property type="entry name" value="MTA_SAH_Nsdase"/>
</dbReference>
<evidence type="ECO:0000313" key="8">
    <source>
        <dbReference type="Proteomes" id="UP000199183"/>
    </source>
</evidence>
<dbReference type="UniPathway" id="UPA00904">
    <property type="reaction ID" value="UER00871"/>
</dbReference>
<dbReference type="GO" id="GO:0019284">
    <property type="term" value="P:L-methionine salvage from S-adenosylmethionine"/>
    <property type="evidence" value="ECO:0007669"/>
    <property type="project" value="TreeGrafter"/>
</dbReference>
<dbReference type="NCBIfam" id="TIGR01704">
    <property type="entry name" value="MTA_SAH-Nsdase"/>
    <property type="match status" value="1"/>
</dbReference>
<protein>
    <recommendedName>
        <fullName evidence="2">adenosylhomocysteine nucleosidase</fullName>
        <ecNumber evidence="2">3.2.2.9</ecNumber>
    </recommendedName>
</protein>
<evidence type="ECO:0000259" key="6">
    <source>
        <dbReference type="Pfam" id="PF01048"/>
    </source>
</evidence>
<dbReference type="Pfam" id="PF01048">
    <property type="entry name" value="PNP_UDP_1"/>
    <property type="match status" value="1"/>
</dbReference>
<dbReference type="Proteomes" id="UP000199183">
    <property type="component" value="Unassembled WGS sequence"/>
</dbReference>
<dbReference type="GO" id="GO:0008782">
    <property type="term" value="F:adenosylhomocysteine nucleosidase activity"/>
    <property type="evidence" value="ECO:0007669"/>
    <property type="project" value="UniProtKB-EC"/>
</dbReference>
<evidence type="ECO:0000256" key="5">
    <source>
        <dbReference type="ARBA" id="ARBA00023167"/>
    </source>
</evidence>
<comment type="pathway">
    <text evidence="1">Amino-acid biosynthesis; L-methionine biosynthesis via salvage pathway; S-methyl-5-thio-alpha-D-ribose 1-phosphate from S-methyl-5'-thioadenosine (hydrolase route): step 1/2.</text>
</comment>
<dbReference type="Gene3D" id="3.40.50.1580">
    <property type="entry name" value="Nucleoside phosphorylase domain"/>
    <property type="match status" value="1"/>
</dbReference>
<dbReference type="InterPro" id="IPR035994">
    <property type="entry name" value="Nucleoside_phosphorylase_sf"/>
</dbReference>
<dbReference type="STRING" id="640635.SAMN04489806_1683"/>
<dbReference type="InterPro" id="IPR000845">
    <property type="entry name" value="Nucleoside_phosphorylase_d"/>
</dbReference>
<accession>A0A1H4LWV9</accession>
<dbReference type="GO" id="GO:0005829">
    <property type="term" value="C:cytosol"/>
    <property type="evidence" value="ECO:0007669"/>
    <property type="project" value="TreeGrafter"/>
</dbReference>
<dbReference type="EC" id="3.2.2.9" evidence="2"/>
<dbReference type="OrthoDB" id="3734512at2"/>
<keyword evidence="4" id="KW-0378">Hydrolase</keyword>
<dbReference type="SUPFAM" id="SSF53167">
    <property type="entry name" value="Purine and uridine phosphorylases"/>
    <property type="match status" value="1"/>
</dbReference>
<keyword evidence="3" id="KW-0028">Amino-acid biosynthesis</keyword>
<gene>
    <name evidence="7" type="ORF">SAMN04489806_1683</name>
</gene>
<dbReference type="GO" id="GO:0008930">
    <property type="term" value="F:methylthioadenosine nucleosidase activity"/>
    <property type="evidence" value="ECO:0007669"/>
    <property type="project" value="InterPro"/>
</dbReference>
<organism evidence="7 8">
    <name type="scientific">Paramicrobacterium humi</name>
    <dbReference type="NCBI Taxonomy" id="640635"/>
    <lineage>
        <taxon>Bacteria</taxon>
        <taxon>Bacillati</taxon>
        <taxon>Actinomycetota</taxon>
        <taxon>Actinomycetes</taxon>
        <taxon>Micrococcales</taxon>
        <taxon>Microbacteriaceae</taxon>
        <taxon>Paramicrobacterium</taxon>
    </lineage>
</organism>